<evidence type="ECO:0000256" key="1">
    <source>
        <dbReference type="ARBA" id="ARBA00004418"/>
    </source>
</evidence>
<dbReference type="CDD" id="cd13590">
    <property type="entry name" value="PBP2_PotD_PotF_like"/>
    <property type="match status" value="1"/>
</dbReference>
<evidence type="ECO:0000313" key="6">
    <source>
        <dbReference type="Proteomes" id="UP000608530"/>
    </source>
</evidence>
<sequence length="389" mass="42733">MNRTTHRLGQARLSRRGFLLGGAGAAGLLLGGCASGDGGGGSLDDAEMVSKAEIDGDLNLFSYAEYFSPDVLAGFEEHYGVKINYTYFSTTDEAMAKLSADQPIDLTTLPSERMLPLAESGLLKRIDHDAIEHYGEVLPAFVVPPYNGSDEEANERTAPFVAAPYATGSVGIAWRDDRVRGMTGSFDDLWNQPDAAGRTFLWDAMQPTISIILRRLGYDPAEAAEQEMEEALGALEELRPSLGGFSGVDTTNIENGQAWLTPVYAGDLYSALNAMPEDQRELWQFQTNEESALFNADNYAIPAASEHSGTALCFVDWMLQPENMRTNVEYVGYPIPTTTGMEAYAELTAAYPWLQIDEGVFADTDQWLTPISDDRLRLWQRTWNTMKAG</sequence>
<dbReference type="PANTHER" id="PTHR30222">
    <property type="entry name" value="SPERMIDINE/PUTRESCINE-BINDING PERIPLASMIC PROTEIN"/>
    <property type="match status" value="1"/>
</dbReference>
<dbReference type="InterPro" id="IPR006059">
    <property type="entry name" value="SBP"/>
</dbReference>
<dbReference type="PROSITE" id="PS51257">
    <property type="entry name" value="PROKAR_LIPOPROTEIN"/>
    <property type="match status" value="1"/>
</dbReference>
<proteinExistence type="predicted"/>
<accession>A0A934QAA3</accession>
<comment type="subcellular location">
    <subcellularLocation>
        <location evidence="1">Periplasm</location>
    </subcellularLocation>
</comment>
<evidence type="ECO:0000256" key="4">
    <source>
        <dbReference type="ARBA" id="ARBA00022764"/>
    </source>
</evidence>
<name>A0A934QAA3_9MICO</name>
<keyword evidence="3" id="KW-0732">Signal</keyword>
<dbReference type="InterPro" id="IPR001188">
    <property type="entry name" value="Sperm_putr-bd"/>
</dbReference>
<reference evidence="5" key="1">
    <citation type="submission" date="2020-12" db="EMBL/GenBank/DDBJ databases">
        <title>Leucobacter sp. CAS1, isolated from Chromium sludge.</title>
        <authorList>
            <person name="Xu Z."/>
        </authorList>
    </citation>
    <scope>NUCLEOTIDE SEQUENCE</scope>
    <source>
        <strain evidence="5">CSA1</strain>
    </source>
</reference>
<dbReference type="GO" id="GO:0042597">
    <property type="term" value="C:periplasmic space"/>
    <property type="evidence" value="ECO:0007669"/>
    <property type="project" value="UniProtKB-SubCell"/>
</dbReference>
<comment type="caution">
    <text evidence="5">The sequence shown here is derived from an EMBL/GenBank/DDBJ whole genome shotgun (WGS) entry which is preliminary data.</text>
</comment>
<dbReference type="InterPro" id="IPR006311">
    <property type="entry name" value="TAT_signal"/>
</dbReference>
<dbReference type="GO" id="GO:0019808">
    <property type="term" value="F:polyamine binding"/>
    <property type="evidence" value="ECO:0007669"/>
    <property type="project" value="InterPro"/>
</dbReference>
<keyword evidence="4" id="KW-0574">Periplasm</keyword>
<dbReference type="Proteomes" id="UP000608530">
    <property type="component" value="Unassembled WGS sequence"/>
</dbReference>
<keyword evidence="6" id="KW-1185">Reference proteome</keyword>
<dbReference type="Gene3D" id="3.40.190.10">
    <property type="entry name" value="Periplasmic binding protein-like II"/>
    <property type="match status" value="2"/>
</dbReference>
<dbReference type="Pfam" id="PF13416">
    <property type="entry name" value="SBP_bac_8"/>
    <property type="match status" value="1"/>
</dbReference>
<dbReference type="PROSITE" id="PS51318">
    <property type="entry name" value="TAT"/>
    <property type="match status" value="1"/>
</dbReference>
<dbReference type="PRINTS" id="PR00909">
    <property type="entry name" value="SPERMDNBNDNG"/>
</dbReference>
<protein>
    <submittedName>
        <fullName evidence="5">Spermidine/putrescine ABC transporter substrate-binding protein</fullName>
    </submittedName>
</protein>
<dbReference type="RefSeq" id="WP_200116557.1">
    <property type="nucleotide sequence ID" value="NZ_JAEHOH010000029.1"/>
</dbReference>
<gene>
    <name evidence="5" type="ORF">JD276_15420</name>
</gene>
<evidence type="ECO:0000256" key="2">
    <source>
        <dbReference type="ARBA" id="ARBA00022448"/>
    </source>
</evidence>
<dbReference type="GO" id="GO:0015846">
    <property type="term" value="P:polyamine transport"/>
    <property type="evidence" value="ECO:0007669"/>
    <property type="project" value="InterPro"/>
</dbReference>
<organism evidence="5 6">
    <name type="scientific">Leucobacter chromiisoli</name>
    <dbReference type="NCBI Taxonomy" id="2796471"/>
    <lineage>
        <taxon>Bacteria</taxon>
        <taxon>Bacillati</taxon>
        <taxon>Actinomycetota</taxon>
        <taxon>Actinomycetes</taxon>
        <taxon>Micrococcales</taxon>
        <taxon>Microbacteriaceae</taxon>
        <taxon>Leucobacter</taxon>
    </lineage>
</organism>
<dbReference type="PANTHER" id="PTHR30222:SF17">
    <property type="entry name" value="SPERMIDINE_PUTRESCINE-BINDING PERIPLASMIC PROTEIN"/>
    <property type="match status" value="1"/>
</dbReference>
<dbReference type="SUPFAM" id="SSF53850">
    <property type="entry name" value="Periplasmic binding protein-like II"/>
    <property type="match status" value="1"/>
</dbReference>
<keyword evidence="2" id="KW-0813">Transport</keyword>
<dbReference type="EMBL" id="JAEHOH010000029">
    <property type="protein sequence ID" value="MBK0420418.1"/>
    <property type="molecule type" value="Genomic_DNA"/>
</dbReference>
<evidence type="ECO:0000256" key="3">
    <source>
        <dbReference type="ARBA" id="ARBA00022729"/>
    </source>
</evidence>
<dbReference type="AlphaFoldDB" id="A0A934QAA3"/>
<evidence type="ECO:0000313" key="5">
    <source>
        <dbReference type="EMBL" id="MBK0420418.1"/>
    </source>
</evidence>